<gene>
    <name evidence="1" type="ORF">EVAR_17864_1</name>
</gene>
<dbReference type="EMBL" id="BGZK01001956">
    <property type="protein sequence ID" value="GBP88756.1"/>
    <property type="molecule type" value="Genomic_DNA"/>
</dbReference>
<sequence>MGSMHNYTDSMREYNLDERNKCRDVDRTALDRREKNLQPSAVCEFQGDAASSPETGNAARIRAHTHRPVITFARGFARENVAKATGIYIKIGNMVDSPFPSSPIREPGYAPVTPVRLRASLVDDDHLPLILENII</sequence>
<evidence type="ECO:0000313" key="1">
    <source>
        <dbReference type="EMBL" id="GBP88756.1"/>
    </source>
</evidence>
<evidence type="ECO:0000313" key="2">
    <source>
        <dbReference type="Proteomes" id="UP000299102"/>
    </source>
</evidence>
<proteinExistence type="predicted"/>
<reference evidence="1 2" key="1">
    <citation type="journal article" date="2019" name="Commun. Biol.">
        <title>The bagworm genome reveals a unique fibroin gene that provides high tensile strength.</title>
        <authorList>
            <person name="Kono N."/>
            <person name="Nakamura H."/>
            <person name="Ohtoshi R."/>
            <person name="Tomita M."/>
            <person name="Numata K."/>
            <person name="Arakawa K."/>
        </authorList>
    </citation>
    <scope>NUCLEOTIDE SEQUENCE [LARGE SCALE GENOMIC DNA]</scope>
</reference>
<dbReference type="AlphaFoldDB" id="A0A4C1ZJU7"/>
<dbReference type="Proteomes" id="UP000299102">
    <property type="component" value="Unassembled WGS sequence"/>
</dbReference>
<protein>
    <submittedName>
        <fullName evidence="1">Uncharacterized protein</fullName>
    </submittedName>
</protein>
<name>A0A4C1ZJU7_EUMVA</name>
<comment type="caution">
    <text evidence="1">The sequence shown here is derived from an EMBL/GenBank/DDBJ whole genome shotgun (WGS) entry which is preliminary data.</text>
</comment>
<accession>A0A4C1ZJU7</accession>
<keyword evidence="2" id="KW-1185">Reference proteome</keyword>
<organism evidence="1 2">
    <name type="scientific">Eumeta variegata</name>
    <name type="common">Bagworm moth</name>
    <name type="synonym">Eumeta japonica</name>
    <dbReference type="NCBI Taxonomy" id="151549"/>
    <lineage>
        <taxon>Eukaryota</taxon>
        <taxon>Metazoa</taxon>
        <taxon>Ecdysozoa</taxon>
        <taxon>Arthropoda</taxon>
        <taxon>Hexapoda</taxon>
        <taxon>Insecta</taxon>
        <taxon>Pterygota</taxon>
        <taxon>Neoptera</taxon>
        <taxon>Endopterygota</taxon>
        <taxon>Lepidoptera</taxon>
        <taxon>Glossata</taxon>
        <taxon>Ditrysia</taxon>
        <taxon>Tineoidea</taxon>
        <taxon>Psychidae</taxon>
        <taxon>Oiketicinae</taxon>
        <taxon>Eumeta</taxon>
    </lineage>
</organism>